<dbReference type="GO" id="GO:0071555">
    <property type="term" value="P:cell wall organization"/>
    <property type="evidence" value="ECO:0007669"/>
    <property type="project" value="UniProtKB-KW"/>
</dbReference>
<dbReference type="OrthoDB" id="9794842at2"/>
<dbReference type="InterPro" id="IPR002502">
    <property type="entry name" value="Amidase_domain"/>
</dbReference>
<evidence type="ECO:0000256" key="1">
    <source>
        <dbReference type="ARBA" id="ARBA00001561"/>
    </source>
</evidence>
<keyword evidence="6" id="KW-1133">Transmembrane helix</keyword>
<dbReference type="GO" id="GO:0019867">
    <property type="term" value="C:outer membrane"/>
    <property type="evidence" value="ECO:0007669"/>
    <property type="project" value="TreeGrafter"/>
</dbReference>
<keyword evidence="6" id="KW-0812">Transmembrane</keyword>
<keyword evidence="5" id="KW-0961">Cell wall biogenesis/degradation</keyword>
<feature type="domain" description="N-acetylmuramoyl-L-alanine amidase" evidence="7">
    <location>
        <begin position="47"/>
        <end position="192"/>
    </location>
</feature>
<evidence type="ECO:0000256" key="6">
    <source>
        <dbReference type="SAM" id="Phobius"/>
    </source>
</evidence>
<evidence type="ECO:0000256" key="4">
    <source>
        <dbReference type="ARBA" id="ARBA00022801"/>
    </source>
</evidence>
<evidence type="ECO:0000256" key="3">
    <source>
        <dbReference type="ARBA" id="ARBA00011901"/>
    </source>
</evidence>
<keyword evidence="9" id="KW-1185">Reference proteome</keyword>
<dbReference type="InterPro" id="IPR036366">
    <property type="entry name" value="PGBDSf"/>
</dbReference>
<dbReference type="CDD" id="cd06583">
    <property type="entry name" value="PGRP"/>
    <property type="match status" value="1"/>
</dbReference>
<dbReference type="InterPro" id="IPR051206">
    <property type="entry name" value="NAMLAA_amidase_2"/>
</dbReference>
<dbReference type="EMBL" id="PDDX01000001">
    <property type="protein sequence ID" value="PHI32765.1"/>
    <property type="molecule type" value="Genomic_DNA"/>
</dbReference>
<keyword evidence="6" id="KW-0472">Membrane</keyword>
<comment type="caution">
    <text evidence="8">The sequence shown here is derived from an EMBL/GenBank/DDBJ whole genome shotgun (WGS) entry which is preliminary data.</text>
</comment>
<dbReference type="Gene3D" id="3.40.80.10">
    <property type="entry name" value="Peptidoglycan recognition protein-like"/>
    <property type="match status" value="1"/>
</dbReference>
<dbReference type="SUPFAM" id="SSF55846">
    <property type="entry name" value="N-acetylmuramoyl-L-alanine amidase-like"/>
    <property type="match status" value="1"/>
</dbReference>
<dbReference type="AlphaFoldDB" id="A0A2C6DWB1"/>
<dbReference type="Pfam" id="PF01510">
    <property type="entry name" value="Amidase_2"/>
    <property type="match status" value="1"/>
</dbReference>
<dbReference type="GO" id="GO:0009253">
    <property type="term" value="P:peptidoglycan catabolic process"/>
    <property type="evidence" value="ECO:0007669"/>
    <property type="project" value="InterPro"/>
</dbReference>
<dbReference type="STRING" id="1111728.GCA_000427805_00949"/>
<evidence type="ECO:0000313" key="9">
    <source>
        <dbReference type="Proteomes" id="UP000224974"/>
    </source>
</evidence>
<dbReference type="PANTHER" id="PTHR30417">
    <property type="entry name" value="N-ACETYLMURAMOYL-L-ALANINE AMIDASE AMID"/>
    <property type="match status" value="1"/>
</dbReference>
<comment type="similarity">
    <text evidence="2">Belongs to the N-acetylmuramoyl-L-alanine amidase 2 family.</text>
</comment>
<accession>A0A2C6DWB1</accession>
<proteinExistence type="inferred from homology"/>
<keyword evidence="4" id="KW-0378">Hydrolase</keyword>
<dbReference type="SMART" id="SM00644">
    <property type="entry name" value="Ami_2"/>
    <property type="match status" value="1"/>
</dbReference>
<gene>
    <name evidence="8" type="ORF">CRN84_19715</name>
</gene>
<dbReference type="Pfam" id="PF01471">
    <property type="entry name" value="PG_binding_1"/>
    <property type="match status" value="1"/>
</dbReference>
<dbReference type="Proteomes" id="UP000224974">
    <property type="component" value="Unassembled WGS sequence"/>
</dbReference>
<evidence type="ECO:0000313" key="8">
    <source>
        <dbReference type="EMBL" id="PHI32765.1"/>
    </source>
</evidence>
<dbReference type="EC" id="3.5.1.28" evidence="3"/>
<dbReference type="SUPFAM" id="SSF47090">
    <property type="entry name" value="PGBD-like"/>
    <property type="match status" value="1"/>
</dbReference>
<evidence type="ECO:0000259" key="7">
    <source>
        <dbReference type="SMART" id="SM00644"/>
    </source>
</evidence>
<dbReference type="InterPro" id="IPR002477">
    <property type="entry name" value="Peptidoglycan-bd-like"/>
</dbReference>
<reference evidence="9" key="1">
    <citation type="submission" date="2017-09" db="EMBL/GenBank/DDBJ databases">
        <title>FDA dAtabase for Regulatory Grade micrObial Sequences (FDA-ARGOS): Supporting development and validation of Infectious Disease Dx tests.</title>
        <authorList>
            <person name="Minogue T."/>
            <person name="Wolcott M."/>
            <person name="Wasieloski L."/>
            <person name="Aguilar W."/>
            <person name="Moore D."/>
            <person name="Tallon L."/>
            <person name="Sadzewicz L."/>
            <person name="Ott S."/>
            <person name="Zhao X."/>
            <person name="Nagaraj S."/>
            <person name="Vavikolanu K."/>
            <person name="Aluvathingal J."/>
            <person name="Nadendla S."/>
            <person name="Sichtig H."/>
        </authorList>
    </citation>
    <scope>NUCLEOTIDE SEQUENCE [LARGE SCALE GENOMIC DNA]</scope>
    <source>
        <strain evidence="9">FDAARGOS_387</strain>
    </source>
</reference>
<evidence type="ECO:0000256" key="5">
    <source>
        <dbReference type="ARBA" id="ARBA00023316"/>
    </source>
</evidence>
<dbReference type="GO" id="GO:0008745">
    <property type="term" value="F:N-acetylmuramoyl-L-alanine amidase activity"/>
    <property type="evidence" value="ECO:0007669"/>
    <property type="project" value="UniProtKB-EC"/>
</dbReference>
<dbReference type="FunFam" id="3.40.80.10:FF:000003">
    <property type="entry name" value="N-acetylmuramoyl-L-alanine amidase"/>
    <property type="match status" value="1"/>
</dbReference>
<protein>
    <recommendedName>
        <fullName evidence="3">N-acetylmuramoyl-L-alanine amidase</fullName>
        <ecNumber evidence="3">3.5.1.28</ecNumber>
    </recommendedName>
</protein>
<comment type="catalytic activity">
    <reaction evidence="1">
        <text>Hydrolyzes the link between N-acetylmuramoyl residues and L-amino acid residues in certain cell-wall glycopeptides.</text>
        <dbReference type="EC" id="3.5.1.28"/>
    </reaction>
</comment>
<dbReference type="PANTHER" id="PTHR30417:SF1">
    <property type="entry name" value="N-ACETYLMURAMOYL-L-ALANINE AMIDASE AMID"/>
    <property type="match status" value="1"/>
</dbReference>
<dbReference type="InterPro" id="IPR036505">
    <property type="entry name" value="Amidase/PGRP_sf"/>
</dbReference>
<dbReference type="Gene3D" id="1.10.101.10">
    <property type="entry name" value="PGBD-like superfamily/PGBD"/>
    <property type="match status" value="1"/>
</dbReference>
<evidence type="ECO:0000256" key="2">
    <source>
        <dbReference type="ARBA" id="ARBA00007553"/>
    </source>
</evidence>
<dbReference type="GO" id="GO:0009254">
    <property type="term" value="P:peptidoglycan turnover"/>
    <property type="evidence" value="ECO:0007669"/>
    <property type="project" value="TreeGrafter"/>
</dbReference>
<organism evidence="8 9">
    <name type="scientific">Budvicia aquatica</name>
    <dbReference type="NCBI Taxonomy" id="82979"/>
    <lineage>
        <taxon>Bacteria</taxon>
        <taxon>Pseudomonadati</taxon>
        <taxon>Pseudomonadota</taxon>
        <taxon>Gammaproteobacteria</taxon>
        <taxon>Enterobacterales</taxon>
        <taxon>Budviciaceae</taxon>
        <taxon>Budvicia</taxon>
    </lineage>
</organism>
<feature type="transmembrane region" description="Helical" evidence="6">
    <location>
        <begin position="18"/>
        <end position="37"/>
    </location>
</feature>
<dbReference type="InterPro" id="IPR036365">
    <property type="entry name" value="PGBD-like_sf"/>
</dbReference>
<name>A0A2C6DWB1_9GAMM</name>
<sequence length="290" mass="32116">MATSGAVKFGLPFSGRRYIYILAVAVLAFLISGCHSLKDRGDYWVDDTHRALGAEPRIQFLVFHYTAEDFPSSLNILTGENVSAHYLVDTDPDIQSGKAIVLQLVPENMRAWHAGASFWRGRINLNDTSVGVEIVNQGPSKVNGVSHWQPFTDNQIALVIALSRDIIERNQIAAINVVGHSDISPGRKIDPGPLFPWKKLADAGIGAWPDSPTVERYLAKRQLHSAVDVKQLQNNLNRYGYQVSDSGVMDNQTRTVIKAFQMHFRPANYSGEADAETLAILDALLEKYKS</sequence>